<protein>
    <submittedName>
        <fullName evidence="2">Uncharacterized protein</fullName>
    </submittedName>
</protein>
<keyword evidence="3" id="KW-1185">Reference proteome</keyword>
<feature type="compositionally biased region" description="Basic and acidic residues" evidence="1">
    <location>
        <begin position="12"/>
        <end position="25"/>
    </location>
</feature>
<sequence length="88" mass="9577">MEVWSLTAGGADEGKEAEEAVEGERGGKLYSTLTKAPCLYGSTPRSTKASTTNVDKALSQTLRLLDRSRTVPGSRQGMRNEEMVYPPR</sequence>
<evidence type="ECO:0000313" key="3">
    <source>
        <dbReference type="Proteomes" id="UP000007306"/>
    </source>
</evidence>
<dbReference type="EnsemblPlants" id="ORGLA06G0166000.1">
    <property type="protein sequence ID" value="ORGLA06G0166000.1"/>
    <property type="gene ID" value="ORGLA06G0166000"/>
</dbReference>
<feature type="region of interest" description="Disordered" evidence="1">
    <location>
        <begin position="67"/>
        <end position="88"/>
    </location>
</feature>
<dbReference type="HOGENOM" id="CLU_190226_0_0_1"/>
<accession>I1Q3E7</accession>
<proteinExistence type="predicted"/>
<reference evidence="2" key="1">
    <citation type="submission" date="2015-06" db="UniProtKB">
        <authorList>
            <consortium name="EnsemblPlants"/>
        </authorList>
    </citation>
    <scope>IDENTIFICATION</scope>
</reference>
<feature type="region of interest" description="Disordered" evidence="1">
    <location>
        <begin position="1"/>
        <end position="25"/>
    </location>
</feature>
<evidence type="ECO:0000313" key="2">
    <source>
        <dbReference type="EnsemblPlants" id="ORGLA06G0166000.1"/>
    </source>
</evidence>
<name>I1Q3E7_ORYGL</name>
<organism evidence="2 3">
    <name type="scientific">Oryza glaberrima</name>
    <name type="common">African rice</name>
    <dbReference type="NCBI Taxonomy" id="4538"/>
    <lineage>
        <taxon>Eukaryota</taxon>
        <taxon>Viridiplantae</taxon>
        <taxon>Streptophyta</taxon>
        <taxon>Embryophyta</taxon>
        <taxon>Tracheophyta</taxon>
        <taxon>Spermatophyta</taxon>
        <taxon>Magnoliopsida</taxon>
        <taxon>Liliopsida</taxon>
        <taxon>Poales</taxon>
        <taxon>Poaceae</taxon>
        <taxon>BOP clade</taxon>
        <taxon>Oryzoideae</taxon>
        <taxon>Oryzeae</taxon>
        <taxon>Oryzinae</taxon>
        <taxon>Oryza</taxon>
    </lineage>
</organism>
<dbReference type="Proteomes" id="UP000007306">
    <property type="component" value="Chromosome 6"/>
</dbReference>
<reference evidence="2 3" key="2">
    <citation type="submission" date="2018-04" db="EMBL/GenBank/DDBJ databases">
        <title>OglaRS2 (Oryza glaberrima Reference Sequence Version 2).</title>
        <authorList>
            <person name="Zhang J."/>
            <person name="Kudrna D."/>
            <person name="Lee S."/>
            <person name="Talag J."/>
            <person name="Rajasekar S."/>
            <person name="Wing R.A."/>
        </authorList>
    </citation>
    <scope>NUCLEOTIDE SEQUENCE [LARGE SCALE GENOMIC DNA]</scope>
    <source>
        <strain evidence="2 3">cv. IRGC 96717</strain>
    </source>
</reference>
<dbReference type="Gramene" id="ORGLA06G0166000.1">
    <property type="protein sequence ID" value="ORGLA06G0166000.1"/>
    <property type="gene ID" value="ORGLA06G0166000"/>
</dbReference>
<dbReference type="AlphaFoldDB" id="I1Q3E7"/>
<evidence type="ECO:0000256" key="1">
    <source>
        <dbReference type="SAM" id="MobiDB-lite"/>
    </source>
</evidence>